<dbReference type="KEGG" id="anf:AQPE_3322"/>
<dbReference type="Pfam" id="PF17653">
    <property type="entry name" value="DUF5522"/>
    <property type="match status" value="1"/>
</dbReference>
<proteinExistence type="predicted"/>
<evidence type="ECO:0000313" key="2">
    <source>
        <dbReference type="Proteomes" id="UP001193389"/>
    </source>
</evidence>
<gene>
    <name evidence="1" type="ORF">AQPE_3322</name>
</gene>
<accession>A0A5K7SC63</accession>
<name>A0A5K7SC63_9BACT</name>
<dbReference type="RefSeq" id="WP_318347420.1">
    <property type="nucleotide sequence ID" value="NZ_AP018694.1"/>
</dbReference>
<organism evidence="1 2">
    <name type="scientific">Aquipluma nitroreducens</name>
    <dbReference type="NCBI Taxonomy" id="2010828"/>
    <lineage>
        <taxon>Bacteria</taxon>
        <taxon>Pseudomonadati</taxon>
        <taxon>Bacteroidota</taxon>
        <taxon>Bacteroidia</taxon>
        <taxon>Marinilabiliales</taxon>
        <taxon>Prolixibacteraceae</taxon>
        <taxon>Aquipluma</taxon>
    </lineage>
</organism>
<evidence type="ECO:0000313" key="1">
    <source>
        <dbReference type="EMBL" id="BBE19148.1"/>
    </source>
</evidence>
<reference evidence="1" key="1">
    <citation type="journal article" date="2020" name="Int. J. Syst. Evol. Microbiol.">
        <title>Aquipluma nitroreducens gen. nov. sp. nov., a novel facultatively anaerobic bacterium isolated from a freshwater lake.</title>
        <authorList>
            <person name="Watanabe M."/>
            <person name="Kojima H."/>
            <person name="Fukui M."/>
        </authorList>
    </citation>
    <scope>NUCLEOTIDE SEQUENCE</scope>
    <source>
        <strain evidence="1">MeG22</strain>
    </source>
</reference>
<sequence>MGIFDNMFDSGIDDSPVEGVDYVMSQQGYRIMTEFYLVKRGYCCSNGCKNCPYSPKAIKGNRKLRPEIENKYNI</sequence>
<dbReference type="EMBL" id="AP018694">
    <property type="protein sequence ID" value="BBE19148.1"/>
    <property type="molecule type" value="Genomic_DNA"/>
</dbReference>
<dbReference type="Proteomes" id="UP001193389">
    <property type="component" value="Chromosome"/>
</dbReference>
<dbReference type="AlphaFoldDB" id="A0A5K7SC63"/>
<dbReference type="InterPro" id="IPR040807">
    <property type="entry name" value="DUF5522"/>
</dbReference>
<protein>
    <submittedName>
        <fullName evidence="1">Uncharacterized protein</fullName>
    </submittedName>
</protein>
<keyword evidence="2" id="KW-1185">Reference proteome</keyword>